<accession>A0A192Y518</accession>
<reference evidence="1 2" key="1">
    <citation type="journal article" date="2016" name="Sci. Rep.">
        <title>A proposed integrated approach for the preclinical evaluation of phage therapy in Pseudomonas infections.</title>
        <authorList>
            <person name="Danis-Wlodarczyk K."/>
            <person name="Vandenheuvel D."/>
            <person name="Jang H.B."/>
            <person name="Briers Y."/>
            <person name="Olszak T."/>
            <person name="Arabski M."/>
            <person name="Wasik S."/>
            <person name="Drabik M."/>
            <person name="Higgins G."/>
            <person name="Tyrrell J."/>
            <person name="Harvey B.J."/>
            <person name="Noben J.P."/>
            <person name="Lavigne R."/>
            <person name="Drulis-Kawa Z."/>
        </authorList>
    </citation>
    <scope>NUCLEOTIDE SEQUENCE [LARGE SCALE GENOMIC DNA]</scope>
</reference>
<protein>
    <submittedName>
        <fullName evidence="1">Uncharacterized protein</fullName>
    </submittedName>
</protein>
<sequence length="124" mass="14399">MDSLKIQNILLCNKAFKAIVEHPLQIKSDRSTSIQVLNNELNYGLTYIFHDADSTRTVKLTVRYGNVVISLVDSNNRLEKEFTFDNETSYQLMGKIVYCYLRKNKDDYYRGLSDSGYLQWLGIT</sequence>
<proteinExistence type="predicted"/>
<gene>
    <name evidence="1" type="ORF">KTN4_236</name>
</gene>
<evidence type="ECO:0000313" key="2">
    <source>
        <dbReference type="Proteomes" id="UP000224336"/>
    </source>
</evidence>
<evidence type="ECO:0000313" key="1">
    <source>
        <dbReference type="EMBL" id="ANM44994.1"/>
    </source>
</evidence>
<dbReference type="Proteomes" id="UP000224336">
    <property type="component" value="Segment"/>
</dbReference>
<name>A0A192Y518_9CAUD</name>
<dbReference type="EMBL" id="KU521356">
    <property type="protein sequence ID" value="ANM44994.1"/>
    <property type="molecule type" value="Genomic_DNA"/>
</dbReference>
<organism evidence="1 2">
    <name type="scientific">Pseudomonas phage KTN4</name>
    <dbReference type="NCBI Taxonomy" id="1862701"/>
    <lineage>
        <taxon>Viruses</taxon>
        <taxon>Duplodnaviria</taxon>
        <taxon>Heunggongvirae</taxon>
        <taxon>Uroviricota</taxon>
        <taxon>Caudoviricetes</taxon>
        <taxon>Chimalliviridae</taxon>
        <taxon>Phikzvirus</taxon>
        <taxon>Phikzvirus phiKZ</taxon>
    </lineage>
</organism>